<sequence>MARAVTKSTLQQAQGHWLDVRDTIPMLSYMATELTYWDGQTLTIAAPLAPNSNDKGTAFAGALATLATVTGWAALTLWARAAYVPCWVAAAESHTRYTKPVMGDFQAVATLPSAEDLAGLQARIASHGRGRVSVAVIIECAGEEALTLTASYAVWPVAREP</sequence>
<dbReference type="Proteomes" id="UP000256774">
    <property type="component" value="Unassembled WGS sequence"/>
</dbReference>
<dbReference type="Gene3D" id="3.10.129.10">
    <property type="entry name" value="Hotdog Thioesterase"/>
    <property type="match status" value="1"/>
</dbReference>
<reference evidence="2 3" key="1">
    <citation type="submission" date="2018-08" db="EMBL/GenBank/DDBJ databases">
        <title>Genomic Encyclopedia of Type Strains, Phase IV (KMG-IV): sequencing the most valuable type-strain genomes for metagenomic binning, comparative biology and taxonomic classification.</title>
        <authorList>
            <person name="Goeker M."/>
        </authorList>
    </citation>
    <scope>NUCLEOTIDE SEQUENCE [LARGE SCALE GENOMIC DNA]</scope>
    <source>
        <strain evidence="2 3">DSM 26022</strain>
    </source>
</reference>
<evidence type="ECO:0000259" key="1">
    <source>
        <dbReference type="Pfam" id="PF09500"/>
    </source>
</evidence>
<feature type="domain" description="Thioesterase putative" evidence="1">
    <location>
        <begin position="20"/>
        <end position="154"/>
    </location>
</feature>
<name>A0A3E0H1G2_9GAMM</name>
<dbReference type="NCBIfam" id="TIGR02447">
    <property type="entry name" value="yiiD_Cterm"/>
    <property type="match status" value="1"/>
</dbReference>
<evidence type="ECO:0000313" key="3">
    <source>
        <dbReference type="Proteomes" id="UP000256774"/>
    </source>
</evidence>
<organism evidence="2 3">
    <name type="scientific">Paraperlucidibaca baekdonensis</name>
    <dbReference type="NCBI Taxonomy" id="748120"/>
    <lineage>
        <taxon>Bacteria</taxon>
        <taxon>Pseudomonadati</taxon>
        <taxon>Pseudomonadota</taxon>
        <taxon>Gammaproteobacteria</taxon>
        <taxon>Moraxellales</taxon>
        <taxon>Moraxellaceae</taxon>
        <taxon>Paraperlucidibaca</taxon>
    </lineage>
</organism>
<dbReference type="AlphaFoldDB" id="A0A3E0H1G2"/>
<dbReference type="Pfam" id="PF09500">
    <property type="entry name" value="YiiD_C"/>
    <property type="match status" value="1"/>
</dbReference>
<evidence type="ECO:0000313" key="2">
    <source>
        <dbReference type="EMBL" id="REH36696.1"/>
    </source>
</evidence>
<protein>
    <submittedName>
        <fullName evidence="2">Thioesterase domain-containing protein</fullName>
    </submittedName>
</protein>
<gene>
    <name evidence="2" type="ORF">DFR26_1831</name>
</gene>
<dbReference type="InterPro" id="IPR012660">
    <property type="entry name" value="YiiD_C"/>
</dbReference>
<proteinExistence type="predicted"/>
<comment type="caution">
    <text evidence="2">The sequence shown here is derived from an EMBL/GenBank/DDBJ whole genome shotgun (WGS) entry which is preliminary data.</text>
</comment>
<dbReference type="OrthoDB" id="572024at2"/>
<dbReference type="EMBL" id="QUNR01000004">
    <property type="protein sequence ID" value="REH36696.1"/>
    <property type="molecule type" value="Genomic_DNA"/>
</dbReference>
<keyword evidence="3" id="KW-1185">Reference proteome</keyword>
<dbReference type="SUPFAM" id="SSF54637">
    <property type="entry name" value="Thioesterase/thiol ester dehydrase-isomerase"/>
    <property type="match status" value="1"/>
</dbReference>
<dbReference type="InterPro" id="IPR029069">
    <property type="entry name" value="HotDog_dom_sf"/>
</dbReference>
<accession>A0A3E0H1G2</accession>